<sequence length="70" mass="7640">MQFETNSWIVIEAAISSWPFGSSRWLERHVQNRFAGTNPTDTVAVASDVSTWTDAADRGELAGRANGGRS</sequence>
<dbReference type="EMBL" id="FORO01000028">
    <property type="protein sequence ID" value="SFJ42630.1"/>
    <property type="molecule type" value="Genomic_DNA"/>
</dbReference>
<dbReference type="Proteomes" id="UP000182829">
    <property type="component" value="Unassembled WGS sequence"/>
</dbReference>
<gene>
    <name evidence="1" type="ORF">SAMN05443661_12847</name>
</gene>
<evidence type="ECO:0000313" key="2">
    <source>
        <dbReference type="Proteomes" id="UP000182829"/>
    </source>
</evidence>
<organism evidence="1 2">
    <name type="scientific">Natronobacterium gregoryi</name>
    <dbReference type="NCBI Taxonomy" id="44930"/>
    <lineage>
        <taxon>Archaea</taxon>
        <taxon>Methanobacteriati</taxon>
        <taxon>Methanobacteriota</taxon>
        <taxon>Stenosarchaea group</taxon>
        <taxon>Halobacteria</taxon>
        <taxon>Halobacteriales</taxon>
        <taxon>Natrialbaceae</taxon>
        <taxon>Natronobacterium</taxon>
    </lineage>
</organism>
<dbReference type="GeneID" id="42782828"/>
<protein>
    <submittedName>
        <fullName evidence="1">Uncharacterized protein</fullName>
    </submittedName>
</protein>
<evidence type="ECO:0000313" key="1">
    <source>
        <dbReference type="EMBL" id="SFJ42630.1"/>
    </source>
</evidence>
<accession>A0A1I3R9A3</accession>
<proteinExistence type="predicted"/>
<name>A0A1I3R9A3_9EURY</name>
<dbReference type="RefSeq" id="WP_015233685.1">
    <property type="nucleotide sequence ID" value="NZ_FORO01000028.1"/>
</dbReference>
<reference evidence="1 2" key="1">
    <citation type="submission" date="2016-10" db="EMBL/GenBank/DDBJ databases">
        <authorList>
            <person name="de Groot N.N."/>
        </authorList>
    </citation>
    <scope>NUCLEOTIDE SEQUENCE [LARGE SCALE GENOMIC DNA]</scope>
    <source>
        <strain evidence="1 2">SP2</strain>
    </source>
</reference>
<dbReference type="AlphaFoldDB" id="A0A1I3R9A3"/>